<accession>A0A4Z0D3D7</accession>
<feature type="signal peptide" evidence="2">
    <location>
        <begin position="1"/>
        <end position="24"/>
    </location>
</feature>
<dbReference type="KEGG" id="vac:E4Z98_06340"/>
<reference evidence="4 6" key="1">
    <citation type="submission" date="2019-03" db="EMBL/GenBank/DDBJ databases">
        <title>Vagococcus sp. was isolated fron gut of Carduelis flavirostris.</title>
        <authorList>
            <person name="Ge Y."/>
        </authorList>
    </citation>
    <scope>NUCLEOTIDE SEQUENCE [LARGE SCALE GENOMIC DNA]</scope>
    <source>
        <strain evidence="4 6">CF-210</strain>
    </source>
</reference>
<gene>
    <name evidence="4" type="ORF">E4031_09525</name>
    <name evidence="3" type="ORF">E4Z98_06340</name>
</gene>
<evidence type="ECO:0000256" key="2">
    <source>
        <dbReference type="SAM" id="SignalP"/>
    </source>
</evidence>
<evidence type="ECO:0000313" key="3">
    <source>
        <dbReference type="EMBL" id="QCA28952.1"/>
    </source>
</evidence>
<feature type="transmembrane region" description="Helical" evidence="1">
    <location>
        <begin position="76"/>
        <end position="94"/>
    </location>
</feature>
<feature type="chain" id="PRO_5044616869" description="Gram-positive cocci surface proteins LPxTG domain-containing protein" evidence="2">
    <location>
        <begin position="25"/>
        <end position="101"/>
    </location>
</feature>
<keyword evidence="1" id="KW-0472">Membrane</keyword>
<protein>
    <recommendedName>
        <fullName evidence="7">Gram-positive cocci surface proteins LPxTG domain-containing protein</fullName>
    </recommendedName>
</protein>
<evidence type="ECO:0000256" key="1">
    <source>
        <dbReference type="SAM" id="Phobius"/>
    </source>
</evidence>
<evidence type="ECO:0008006" key="7">
    <source>
        <dbReference type="Google" id="ProtNLM"/>
    </source>
</evidence>
<accession>A0A7Z1YAE3</accession>
<dbReference type="AlphaFoldDB" id="A0A4Z0D3D7"/>
<proteinExistence type="predicted"/>
<name>A0A4Z0D3D7_9ENTE</name>
<dbReference type="EMBL" id="SRHU01000037">
    <property type="protein sequence ID" value="TFZ39236.1"/>
    <property type="molecule type" value="Genomic_DNA"/>
</dbReference>
<reference evidence="3 5" key="2">
    <citation type="journal article" date="2020" name="Int. J. Syst. Evol. Microbiol.">
        <title>Vagococcus xieshaowenii sp. nov., isolated from snow finch (Montifringilla taczanowskii) cloacal content.</title>
        <authorList>
            <person name="Ge Y."/>
            <person name="Yang J."/>
            <person name="Lai X.H."/>
            <person name="Zhang G."/>
            <person name="Jin D."/>
            <person name="Lu S."/>
            <person name="Wang B."/>
            <person name="Huang Y."/>
            <person name="Huang Y."/>
            <person name="Ren Z."/>
            <person name="Zhang X."/>
            <person name="Xu J."/>
        </authorList>
    </citation>
    <scope>NUCLEOTIDE SEQUENCE [LARGE SCALE GENOMIC DNA]</scope>
    <source>
        <strain evidence="5">personal::cf-49</strain>
        <strain evidence="3">Personal::cf-49</strain>
    </source>
</reference>
<evidence type="ECO:0000313" key="6">
    <source>
        <dbReference type="Proteomes" id="UP000297725"/>
    </source>
</evidence>
<keyword evidence="1" id="KW-0812">Transmembrane</keyword>
<keyword evidence="5" id="KW-1185">Reference proteome</keyword>
<dbReference type="EMBL" id="CP038865">
    <property type="protein sequence ID" value="QCA28952.1"/>
    <property type="molecule type" value="Genomic_DNA"/>
</dbReference>
<dbReference type="Proteomes" id="UP000297725">
    <property type="component" value="Unassembled WGS sequence"/>
</dbReference>
<evidence type="ECO:0000313" key="5">
    <source>
        <dbReference type="Proteomes" id="UP000296883"/>
    </source>
</evidence>
<sequence>MIKKIIWLLVCVSLLALSTGTAYAEDNGYVTKGQVSFTGIYEEDNGPAVSPLTESPQKVHQEHHYLPQTGEEKMEYELLGTYIVLIAIYLLLIIKNKLREV</sequence>
<dbReference type="RefSeq" id="WP_135255226.1">
    <property type="nucleotide sequence ID" value="NZ_CP038865.1"/>
</dbReference>
<dbReference type="Proteomes" id="UP000296883">
    <property type="component" value="Chromosome"/>
</dbReference>
<keyword evidence="2" id="KW-0732">Signal</keyword>
<organism evidence="3 5">
    <name type="scientific">Vagococcus xieshaowenii</name>
    <dbReference type="NCBI Taxonomy" id="2562451"/>
    <lineage>
        <taxon>Bacteria</taxon>
        <taxon>Bacillati</taxon>
        <taxon>Bacillota</taxon>
        <taxon>Bacilli</taxon>
        <taxon>Lactobacillales</taxon>
        <taxon>Enterococcaceae</taxon>
        <taxon>Vagococcus</taxon>
    </lineage>
</organism>
<keyword evidence="1" id="KW-1133">Transmembrane helix</keyword>
<evidence type="ECO:0000313" key="4">
    <source>
        <dbReference type="EMBL" id="TFZ39236.1"/>
    </source>
</evidence>